<dbReference type="PANTHER" id="PTHR10133:SF27">
    <property type="entry name" value="DNA POLYMERASE NU"/>
    <property type="match status" value="1"/>
</dbReference>
<dbReference type="EMBL" id="BK032800">
    <property type="protein sequence ID" value="DAF60943.1"/>
    <property type="molecule type" value="Genomic_DNA"/>
</dbReference>
<dbReference type="GO" id="GO:0003887">
    <property type="term" value="F:DNA-directed DNA polymerase activity"/>
    <property type="evidence" value="ECO:0007669"/>
    <property type="project" value="InterPro"/>
</dbReference>
<sequence>MTTLWADLETFSRRDIMNGPHQYAEDCEVLLFGYAIDDGPAKVWDVTTGEKMPLELACVLAAAQMNAPKVNTVWHNGANFDVPVLRRAKNLHVDIPFERVDDCMVKAYSHGLPGSLGALSEIYGLGVDKAKDKDGRRLVLKFCKPDSKGNVRSRTTDPEDWARFVNYCRLDVEAMRAIYKKLPSWNWGPRDRAQFVIDQRINNRGVRMDLDLAKAAISLADKLKAENAKRTQDLTNGVVAAATQRDALLAYILQQCGVSLPDLTKSTIERRLNDENLPEVVKELLRVRLASTKTSTAKYKKLIASTSADGRMRGCLQFRGATRTGRYAGRLMQLQNLPRPTLPQYIIDAGIEAIKGGWAEYLAEPGELMSSCLRSCIMATPGKHLVVADLSNIEGRMLAWLAGEEWKLKAFRDFDAGHGPDLYKATYGRTLGIRPEDVTKHQRQIGKVMELALGYQGGVGAFLTFASAYSIDLDELAKHVRENISFSYWGQAEGSYEWYKEKKLTHGLKRETFIACEAVKLAWRDAHPAIQKFWADVDKAAVSALKGVPAKAGKVWFSKNGSWLRMKLPSGRFICYPGARLEDGGVGTGTFSYMGINQYSRKWSRIPTYSGKIVENATQAAAADILIGAMAAIEQAGFEIVFSVHDEFITEAALNKDNSELERLMATPPSWAPDLPLAAAGFTSLRYKKD</sequence>
<dbReference type="GO" id="GO:0039693">
    <property type="term" value="P:viral DNA genome replication"/>
    <property type="evidence" value="ECO:0007669"/>
    <property type="project" value="UniProtKB-KW"/>
</dbReference>
<dbReference type="PANTHER" id="PTHR10133">
    <property type="entry name" value="DNA POLYMERASE I"/>
    <property type="match status" value="1"/>
</dbReference>
<dbReference type="GO" id="GO:0006302">
    <property type="term" value="P:double-strand break repair"/>
    <property type="evidence" value="ECO:0007669"/>
    <property type="project" value="TreeGrafter"/>
</dbReference>
<dbReference type="Pfam" id="PF13482">
    <property type="entry name" value="RNase_H_2"/>
    <property type="match status" value="1"/>
</dbReference>
<dbReference type="InterPro" id="IPR043502">
    <property type="entry name" value="DNA/RNA_pol_sf"/>
</dbReference>
<evidence type="ECO:0000313" key="4">
    <source>
        <dbReference type="EMBL" id="DAF60943.1"/>
    </source>
</evidence>
<evidence type="ECO:0000256" key="1">
    <source>
        <dbReference type="ARBA" id="ARBA00022705"/>
    </source>
</evidence>
<feature type="domain" description="DNA-directed DNA polymerase family A palm" evidence="3">
    <location>
        <begin position="370"/>
        <end position="656"/>
    </location>
</feature>
<dbReference type="GO" id="GO:0003677">
    <property type="term" value="F:DNA binding"/>
    <property type="evidence" value="ECO:0007669"/>
    <property type="project" value="InterPro"/>
</dbReference>
<dbReference type="Gene3D" id="3.30.70.370">
    <property type="match status" value="1"/>
</dbReference>
<accession>A0A8S5TD81</accession>
<keyword evidence="2" id="KW-1194">Viral DNA replication</keyword>
<organism evidence="4">
    <name type="scientific">Podoviridae sp. ctlMy11</name>
    <dbReference type="NCBI Taxonomy" id="2827746"/>
    <lineage>
        <taxon>Viruses</taxon>
        <taxon>Duplodnaviria</taxon>
        <taxon>Heunggongvirae</taxon>
        <taxon>Uroviricota</taxon>
        <taxon>Caudoviricetes</taxon>
    </lineage>
</organism>
<evidence type="ECO:0000256" key="2">
    <source>
        <dbReference type="ARBA" id="ARBA00023109"/>
    </source>
</evidence>
<dbReference type="Gene3D" id="1.10.150.20">
    <property type="entry name" value="5' to 3' exonuclease, C-terminal subdomain"/>
    <property type="match status" value="1"/>
</dbReference>
<keyword evidence="1" id="KW-0235">DNA replication</keyword>
<dbReference type="GO" id="GO:0006261">
    <property type="term" value="P:DNA-templated DNA replication"/>
    <property type="evidence" value="ECO:0007669"/>
    <property type="project" value="InterPro"/>
</dbReference>
<dbReference type="InterPro" id="IPR038720">
    <property type="entry name" value="YprB_RNase_H-like_dom"/>
</dbReference>
<protein>
    <submittedName>
        <fullName evidence="4">DNA polymerase I</fullName>
    </submittedName>
</protein>
<dbReference type="InterPro" id="IPR012337">
    <property type="entry name" value="RNaseH-like_sf"/>
</dbReference>
<dbReference type="SMART" id="SM00482">
    <property type="entry name" value="POLAc"/>
    <property type="match status" value="1"/>
</dbReference>
<dbReference type="Pfam" id="PF00476">
    <property type="entry name" value="DNA_pol_A"/>
    <property type="match status" value="1"/>
</dbReference>
<dbReference type="SUPFAM" id="SSF53098">
    <property type="entry name" value="Ribonuclease H-like"/>
    <property type="match status" value="1"/>
</dbReference>
<dbReference type="SUPFAM" id="SSF56672">
    <property type="entry name" value="DNA/RNA polymerases"/>
    <property type="match status" value="1"/>
</dbReference>
<name>A0A8S5TD81_9CAUD</name>
<dbReference type="InterPro" id="IPR002298">
    <property type="entry name" value="DNA_polymerase_A"/>
</dbReference>
<dbReference type="InterPro" id="IPR001098">
    <property type="entry name" value="DNA-dir_DNA_pol_A_palm_dom"/>
</dbReference>
<reference evidence="4" key="1">
    <citation type="journal article" date="2021" name="Proc. Natl. Acad. Sci. U.S.A.">
        <title>A Catalog of Tens of Thousands of Viruses from Human Metagenomes Reveals Hidden Associations with Chronic Diseases.</title>
        <authorList>
            <person name="Tisza M.J."/>
            <person name="Buck C.B."/>
        </authorList>
    </citation>
    <scope>NUCLEOTIDE SEQUENCE</scope>
    <source>
        <strain evidence="4">CtlMy11</strain>
    </source>
</reference>
<proteinExistence type="predicted"/>
<evidence type="ECO:0000259" key="3">
    <source>
        <dbReference type="SMART" id="SM00482"/>
    </source>
</evidence>